<gene>
    <name evidence="2" type="ORF">COU95_00240</name>
</gene>
<evidence type="ECO:0000313" key="3">
    <source>
        <dbReference type="Proteomes" id="UP000231474"/>
    </source>
</evidence>
<dbReference type="Proteomes" id="UP000231474">
    <property type="component" value="Unassembled WGS sequence"/>
</dbReference>
<protein>
    <submittedName>
        <fullName evidence="2">Uncharacterized protein</fullName>
    </submittedName>
</protein>
<comment type="caution">
    <text evidence="2">The sequence shown here is derived from an EMBL/GenBank/DDBJ whole genome shotgun (WGS) entry which is preliminary data.</text>
</comment>
<evidence type="ECO:0000256" key="1">
    <source>
        <dbReference type="SAM" id="MobiDB-lite"/>
    </source>
</evidence>
<evidence type="ECO:0000313" key="2">
    <source>
        <dbReference type="EMBL" id="PJE67819.1"/>
    </source>
</evidence>
<feature type="region of interest" description="Disordered" evidence="1">
    <location>
        <begin position="28"/>
        <end position="56"/>
    </location>
</feature>
<name>A0A2M8L4G4_9BACT</name>
<feature type="compositionally biased region" description="Polar residues" evidence="1">
    <location>
        <begin position="28"/>
        <end position="54"/>
    </location>
</feature>
<accession>A0A2M8L4G4</accession>
<dbReference type="AlphaFoldDB" id="A0A2M8L4G4"/>
<reference evidence="3" key="1">
    <citation type="submission" date="2017-09" db="EMBL/GenBank/DDBJ databases">
        <title>Depth-based differentiation of microbial function through sediment-hosted aquifers and enrichment of novel symbionts in the deep terrestrial subsurface.</title>
        <authorList>
            <person name="Probst A.J."/>
            <person name="Ladd B."/>
            <person name="Jarett J.K."/>
            <person name="Geller-Mcgrath D.E."/>
            <person name="Sieber C.M.K."/>
            <person name="Emerson J.B."/>
            <person name="Anantharaman K."/>
            <person name="Thomas B.C."/>
            <person name="Malmstrom R."/>
            <person name="Stieglmeier M."/>
            <person name="Klingl A."/>
            <person name="Woyke T."/>
            <person name="Ryan C.M."/>
            <person name="Banfield J.F."/>
        </authorList>
    </citation>
    <scope>NUCLEOTIDE SEQUENCE [LARGE SCALE GENOMIC DNA]</scope>
</reference>
<sequence length="129" mass="13749">MKNSIIITVLLLIIVGGGAFFAGMKYQQSKSPRPGNFQGNRSGQFQQRTGQSGRAVNGEILNADDKSITVKLQDGSSKIVLLTETTTINKSAEGSKSDLKEGEKVAVFGTENSDGSVTAQNIQLGQRPF</sequence>
<proteinExistence type="predicted"/>
<organism evidence="2 3">
    <name type="scientific">Candidatus Shapirobacteria bacterium CG10_big_fil_rev_8_21_14_0_10_40_9</name>
    <dbReference type="NCBI Taxonomy" id="1974888"/>
    <lineage>
        <taxon>Bacteria</taxon>
        <taxon>Candidatus Shapironibacteriota</taxon>
    </lineage>
</organism>
<dbReference type="EMBL" id="PFEK01000005">
    <property type="protein sequence ID" value="PJE67819.1"/>
    <property type="molecule type" value="Genomic_DNA"/>
</dbReference>